<evidence type="ECO:0000313" key="1">
    <source>
        <dbReference type="EMBL" id="KAH7908031.1"/>
    </source>
</evidence>
<protein>
    <submittedName>
        <fullName evidence="1">Uncharacterized protein</fullName>
    </submittedName>
</protein>
<dbReference type="EMBL" id="MU267851">
    <property type="protein sequence ID" value="KAH7908031.1"/>
    <property type="molecule type" value="Genomic_DNA"/>
</dbReference>
<feature type="non-terminal residue" evidence="1">
    <location>
        <position position="1"/>
    </location>
</feature>
<keyword evidence="2" id="KW-1185">Reference proteome</keyword>
<name>A0ACB8A3P9_9AGAM</name>
<sequence>AVGYMLGFGFFGIFIVQVFIYHARFSRDPPWLRLFVWFVAFLETLSCTFAIYGLWKGSTQHCLSCIPTGYQSVAEYNKNRDLVLNRGIQPIWSFVIVSTLTGLGEYSM</sequence>
<organism evidence="1 2">
    <name type="scientific">Hygrophoropsis aurantiaca</name>
    <dbReference type="NCBI Taxonomy" id="72124"/>
    <lineage>
        <taxon>Eukaryota</taxon>
        <taxon>Fungi</taxon>
        <taxon>Dikarya</taxon>
        <taxon>Basidiomycota</taxon>
        <taxon>Agaricomycotina</taxon>
        <taxon>Agaricomycetes</taxon>
        <taxon>Agaricomycetidae</taxon>
        <taxon>Boletales</taxon>
        <taxon>Coniophorineae</taxon>
        <taxon>Hygrophoropsidaceae</taxon>
        <taxon>Hygrophoropsis</taxon>
    </lineage>
</organism>
<proteinExistence type="predicted"/>
<gene>
    <name evidence="1" type="ORF">BJ138DRAFT_1158587</name>
</gene>
<comment type="caution">
    <text evidence="1">The sequence shown here is derived from an EMBL/GenBank/DDBJ whole genome shotgun (WGS) entry which is preliminary data.</text>
</comment>
<accession>A0ACB8A3P9</accession>
<evidence type="ECO:0000313" key="2">
    <source>
        <dbReference type="Proteomes" id="UP000790377"/>
    </source>
</evidence>
<reference evidence="1" key="1">
    <citation type="journal article" date="2021" name="New Phytol.">
        <title>Evolutionary innovations through gain and loss of genes in the ectomycorrhizal Boletales.</title>
        <authorList>
            <person name="Wu G."/>
            <person name="Miyauchi S."/>
            <person name="Morin E."/>
            <person name="Kuo A."/>
            <person name="Drula E."/>
            <person name="Varga T."/>
            <person name="Kohler A."/>
            <person name="Feng B."/>
            <person name="Cao Y."/>
            <person name="Lipzen A."/>
            <person name="Daum C."/>
            <person name="Hundley H."/>
            <person name="Pangilinan J."/>
            <person name="Johnson J."/>
            <person name="Barry K."/>
            <person name="LaButti K."/>
            <person name="Ng V."/>
            <person name="Ahrendt S."/>
            <person name="Min B."/>
            <person name="Choi I.G."/>
            <person name="Park H."/>
            <person name="Plett J.M."/>
            <person name="Magnuson J."/>
            <person name="Spatafora J.W."/>
            <person name="Nagy L.G."/>
            <person name="Henrissat B."/>
            <person name="Grigoriev I.V."/>
            <person name="Yang Z.L."/>
            <person name="Xu J."/>
            <person name="Martin F.M."/>
        </authorList>
    </citation>
    <scope>NUCLEOTIDE SEQUENCE</scope>
    <source>
        <strain evidence="1">ATCC 28755</strain>
    </source>
</reference>
<dbReference type="Proteomes" id="UP000790377">
    <property type="component" value="Unassembled WGS sequence"/>
</dbReference>